<evidence type="ECO:0000256" key="2">
    <source>
        <dbReference type="SAM" id="Phobius"/>
    </source>
</evidence>
<sequence length="236" mass="25270">MGSGVLLAALVVLWFVVLVPMVVTRGDSQTVRADSGRTLQRRRVVDPVVHAETERVSVDRAALLTSGELRVDVHAVRRRTLAGLVALTLLALAGAVLYSPWLWIAQGVLDLAVVAYLMVLRAAARRERLAARRAARAAARAARQPAPRPAARPVPAPRPAPVVEDAPVEEVQHHTVDLPHPSLPLAPVHPLRPGRVVAARAAAPAGWQDSAVVGLDDDDIGFADIDVYQPRRVVNG</sequence>
<dbReference type="OrthoDB" id="5193811at2"/>
<dbReference type="EMBL" id="OBDO01000005">
    <property type="protein sequence ID" value="SNX97028.1"/>
    <property type="molecule type" value="Genomic_DNA"/>
</dbReference>
<gene>
    <name evidence="3" type="ORF">SAMN06893097_105370</name>
</gene>
<evidence type="ECO:0000313" key="4">
    <source>
        <dbReference type="Proteomes" id="UP000219514"/>
    </source>
</evidence>
<accession>A0A285ED28</accession>
<keyword evidence="2" id="KW-1133">Transmembrane helix</keyword>
<keyword evidence="4" id="KW-1185">Reference proteome</keyword>
<protein>
    <submittedName>
        <fullName evidence="3">Uncharacterized protein</fullName>
    </submittedName>
</protein>
<feature type="transmembrane region" description="Helical" evidence="2">
    <location>
        <begin position="80"/>
        <end position="98"/>
    </location>
</feature>
<keyword evidence="2" id="KW-0812">Transmembrane</keyword>
<organism evidence="3 4">
    <name type="scientific">Geodermatophilus sabuli</name>
    <dbReference type="NCBI Taxonomy" id="1564158"/>
    <lineage>
        <taxon>Bacteria</taxon>
        <taxon>Bacillati</taxon>
        <taxon>Actinomycetota</taxon>
        <taxon>Actinomycetes</taxon>
        <taxon>Geodermatophilales</taxon>
        <taxon>Geodermatophilaceae</taxon>
        <taxon>Geodermatophilus</taxon>
    </lineage>
</organism>
<evidence type="ECO:0000313" key="3">
    <source>
        <dbReference type="EMBL" id="SNX97028.1"/>
    </source>
</evidence>
<name>A0A285ED28_9ACTN</name>
<feature type="compositionally biased region" description="Pro residues" evidence="1">
    <location>
        <begin position="146"/>
        <end position="159"/>
    </location>
</feature>
<feature type="transmembrane region" description="Helical" evidence="2">
    <location>
        <begin position="6"/>
        <end position="23"/>
    </location>
</feature>
<dbReference type="AlphaFoldDB" id="A0A285ED28"/>
<feature type="region of interest" description="Disordered" evidence="1">
    <location>
        <begin position="140"/>
        <end position="159"/>
    </location>
</feature>
<feature type="transmembrane region" description="Helical" evidence="2">
    <location>
        <begin position="104"/>
        <end position="124"/>
    </location>
</feature>
<proteinExistence type="predicted"/>
<dbReference type="Proteomes" id="UP000219514">
    <property type="component" value="Unassembled WGS sequence"/>
</dbReference>
<evidence type="ECO:0000256" key="1">
    <source>
        <dbReference type="SAM" id="MobiDB-lite"/>
    </source>
</evidence>
<reference evidence="3 4" key="1">
    <citation type="submission" date="2017-09" db="EMBL/GenBank/DDBJ databases">
        <authorList>
            <person name="Ehlers B."/>
            <person name="Leendertz F.H."/>
        </authorList>
    </citation>
    <scope>NUCLEOTIDE SEQUENCE [LARGE SCALE GENOMIC DNA]</scope>
    <source>
        <strain evidence="3 4">DSM 46844</strain>
    </source>
</reference>
<keyword evidence="2" id="KW-0472">Membrane</keyword>